<keyword evidence="2" id="KW-1185">Reference proteome</keyword>
<evidence type="ECO:0000313" key="1">
    <source>
        <dbReference type="EMBL" id="GMR40692.1"/>
    </source>
</evidence>
<dbReference type="Proteomes" id="UP001328107">
    <property type="component" value="Unassembled WGS sequence"/>
</dbReference>
<accession>A0AAN4ZLZ4</accession>
<name>A0AAN4ZLZ4_9BILA</name>
<evidence type="ECO:0000313" key="2">
    <source>
        <dbReference type="Proteomes" id="UP001328107"/>
    </source>
</evidence>
<dbReference type="AlphaFoldDB" id="A0AAN4ZLZ4"/>
<proteinExistence type="predicted"/>
<dbReference type="EMBL" id="BTRK01000003">
    <property type="protein sequence ID" value="GMR40692.1"/>
    <property type="molecule type" value="Genomic_DNA"/>
</dbReference>
<comment type="caution">
    <text evidence="1">The sequence shown here is derived from an EMBL/GenBank/DDBJ whole genome shotgun (WGS) entry which is preliminary data.</text>
</comment>
<protein>
    <submittedName>
        <fullName evidence="1">Uncharacterized protein</fullName>
    </submittedName>
</protein>
<sequence length="75" mass="8096">AVTDDSDQVQPFAAAAAEEDDECRNRAVQEALHAIVNAVAGKSDCINKRKRTAEEARLGLPTHRCSFQPLAASPY</sequence>
<organism evidence="1 2">
    <name type="scientific">Pristionchus mayeri</name>
    <dbReference type="NCBI Taxonomy" id="1317129"/>
    <lineage>
        <taxon>Eukaryota</taxon>
        <taxon>Metazoa</taxon>
        <taxon>Ecdysozoa</taxon>
        <taxon>Nematoda</taxon>
        <taxon>Chromadorea</taxon>
        <taxon>Rhabditida</taxon>
        <taxon>Rhabditina</taxon>
        <taxon>Diplogasteromorpha</taxon>
        <taxon>Diplogasteroidea</taxon>
        <taxon>Neodiplogasteridae</taxon>
        <taxon>Pristionchus</taxon>
    </lineage>
</organism>
<gene>
    <name evidence="1" type="ORF">PMAYCL1PPCAC_10887</name>
</gene>
<reference evidence="2" key="1">
    <citation type="submission" date="2022-10" db="EMBL/GenBank/DDBJ databases">
        <title>Genome assembly of Pristionchus species.</title>
        <authorList>
            <person name="Yoshida K."/>
            <person name="Sommer R.J."/>
        </authorList>
    </citation>
    <scope>NUCLEOTIDE SEQUENCE [LARGE SCALE GENOMIC DNA]</scope>
    <source>
        <strain evidence="2">RS5460</strain>
    </source>
</reference>
<feature type="non-terminal residue" evidence="1">
    <location>
        <position position="1"/>
    </location>
</feature>